<dbReference type="PROSITE" id="PS51257">
    <property type="entry name" value="PROKAR_LIPOPROTEIN"/>
    <property type="match status" value="1"/>
</dbReference>
<dbReference type="EMBL" id="JH597773">
    <property type="protein sequence ID" value="EHQ05059.1"/>
    <property type="molecule type" value="Genomic_DNA"/>
</dbReference>
<gene>
    <name evidence="1" type="ORF">Lepil_0352</name>
</gene>
<accession>H2CKK4</accession>
<protein>
    <recommendedName>
        <fullName evidence="3">Lipoprotein</fullName>
    </recommendedName>
</protein>
<dbReference type="AlphaFoldDB" id="H2CKK4"/>
<organism evidence="1 2">
    <name type="scientific">Leptonema illini DSM 21528</name>
    <dbReference type="NCBI Taxonomy" id="929563"/>
    <lineage>
        <taxon>Bacteria</taxon>
        <taxon>Pseudomonadati</taxon>
        <taxon>Spirochaetota</taxon>
        <taxon>Spirochaetia</taxon>
        <taxon>Leptospirales</taxon>
        <taxon>Leptospiraceae</taxon>
        <taxon>Leptonema</taxon>
    </lineage>
</organism>
<name>H2CKK4_9LEPT</name>
<dbReference type="HOGENOM" id="CLU_1439487_0_0_12"/>
<evidence type="ECO:0000313" key="1">
    <source>
        <dbReference type="EMBL" id="EHQ05059.1"/>
    </source>
</evidence>
<reference evidence="1 2" key="1">
    <citation type="submission" date="2011-10" db="EMBL/GenBank/DDBJ databases">
        <title>The Improved High-Quality Draft genome of Leptonema illini DSM 21528.</title>
        <authorList>
            <consortium name="US DOE Joint Genome Institute (JGI-PGF)"/>
            <person name="Lucas S."/>
            <person name="Copeland A."/>
            <person name="Lapidus A."/>
            <person name="Glavina del Rio T."/>
            <person name="Dalin E."/>
            <person name="Tice H."/>
            <person name="Bruce D."/>
            <person name="Goodwin L."/>
            <person name="Pitluck S."/>
            <person name="Peters L."/>
            <person name="Mikhailova N."/>
            <person name="Held B."/>
            <person name="Kyrpides N."/>
            <person name="Mavromatis K."/>
            <person name="Ivanova N."/>
            <person name="Markowitz V."/>
            <person name="Cheng J.-F."/>
            <person name="Hugenholtz P."/>
            <person name="Woyke T."/>
            <person name="Wu D."/>
            <person name="Gronow S."/>
            <person name="Wellnitz S."/>
            <person name="Brambilla E.-M."/>
            <person name="Klenk H.-P."/>
            <person name="Eisen J.A."/>
        </authorList>
    </citation>
    <scope>NUCLEOTIDE SEQUENCE [LARGE SCALE GENOMIC DNA]</scope>
    <source>
        <strain evidence="1 2">DSM 21528</strain>
    </source>
</reference>
<evidence type="ECO:0008006" key="3">
    <source>
        <dbReference type="Google" id="ProtNLM"/>
    </source>
</evidence>
<keyword evidence="2" id="KW-1185">Reference proteome</keyword>
<dbReference type="STRING" id="183.GCA_002009735_03054"/>
<sequence length="188" mass="19344">MGRKITIITIAVLSFAGCSIQSLFTKKEDDTTLLFASLLLSQSAGPCFNVSKPVAGATTQSGYDDNSGFSVLTGRVVTQSGASVIAANIVAVSSPTDYVATFTGLGGDGSFYLSGVNPGASYSLAVEPIGNDFTGRIDTFIDCYQTPDSFTAGWYNGPGATTEPIIGTPFLSPSAGDVSDLGVIRIPE</sequence>
<proteinExistence type="predicted"/>
<dbReference type="Proteomes" id="UP000005737">
    <property type="component" value="Unassembled WGS sequence"/>
</dbReference>
<evidence type="ECO:0000313" key="2">
    <source>
        <dbReference type="Proteomes" id="UP000005737"/>
    </source>
</evidence>
<dbReference type="RefSeq" id="WP_002769360.1">
    <property type="nucleotide sequence ID" value="NZ_JH597773.1"/>
</dbReference>